<gene>
    <name evidence="1" type="ORF">EV380_0082</name>
</gene>
<protein>
    <submittedName>
        <fullName evidence="1">Uncharacterized protein</fullName>
    </submittedName>
</protein>
<keyword evidence="2" id="KW-1185">Reference proteome</keyword>
<comment type="caution">
    <text evidence="1">The sequence shown here is derived from an EMBL/GenBank/DDBJ whole genome shotgun (WGS) entry which is preliminary data.</text>
</comment>
<dbReference type="Proteomes" id="UP000292685">
    <property type="component" value="Unassembled WGS sequence"/>
</dbReference>
<name>A0A4Q8A902_9MICC</name>
<reference evidence="1 2" key="1">
    <citation type="submission" date="2019-02" db="EMBL/GenBank/DDBJ databases">
        <title>Sequencing the genomes of 1000 actinobacteria strains.</title>
        <authorList>
            <person name="Klenk H.-P."/>
        </authorList>
    </citation>
    <scope>NUCLEOTIDE SEQUENCE [LARGE SCALE GENOMIC DNA]</scope>
    <source>
        <strain evidence="1 2">DSM 17364</strain>
    </source>
</reference>
<organism evidence="1 2">
    <name type="scientific">Zhihengliuella halotolerans</name>
    <dbReference type="NCBI Taxonomy" id="370736"/>
    <lineage>
        <taxon>Bacteria</taxon>
        <taxon>Bacillati</taxon>
        <taxon>Actinomycetota</taxon>
        <taxon>Actinomycetes</taxon>
        <taxon>Micrococcales</taxon>
        <taxon>Micrococcaceae</taxon>
        <taxon>Zhihengliuella</taxon>
    </lineage>
</organism>
<proteinExistence type="predicted"/>
<accession>A0A4Q8A902</accession>
<dbReference type="EMBL" id="SHLA01000001">
    <property type="protein sequence ID" value="RZU60547.1"/>
    <property type="molecule type" value="Genomic_DNA"/>
</dbReference>
<evidence type="ECO:0000313" key="1">
    <source>
        <dbReference type="EMBL" id="RZU60547.1"/>
    </source>
</evidence>
<evidence type="ECO:0000313" key="2">
    <source>
        <dbReference type="Proteomes" id="UP000292685"/>
    </source>
</evidence>
<dbReference type="OrthoDB" id="4808261at2"/>
<dbReference type="AlphaFoldDB" id="A0A4Q8A902"/>
<sequence>MGFFAGLREARRDDKELGQGVWRRAHDRFERGLDRFHQVLEGIEGDELYNGLVTIANGLAELQGPVRDVCRRAQAVKPSAGNNIPAGADVVHRALSKAANDLAMAAQAAAMARLEVEPIGAGTTGNDLHALENVARRAQTVAAGVQAAQDAVTTLS</sequence>
<dbReference type="RefSeq" id="WP_130448571.1">
    <property type="nucleotide sequence ID" value="NZ_SHLA01000001.1"/>
</dbReference>